<comment type="caution">
    <text evidence="2">The sequence shown here is derived from an EMBL/GenBank/DDBJ whole genome shotgun (WGS) entry which is preliminary data.</text>
</comment>
<sequence length="156" mass="17719">MIWYLRSDVTHLLAEDIQDIIKAKNSMKRASEVMANKYKISTRQVYQIWRDAHPPIDPKDIKPLSEEPGSTQQADPVECNIISGSKIKKTRGKKPKSKSIHISNTKDLCKNKNGIPEAKKEIISPTESSEDVLDLYKRTSSEIEKFRASGRPLITK</sequence>
<evidence type="ECO:0000313" key="2">
    <source>
        <dbReference type="EMBL" id="GBB85416.1"/>
    </source>
</evidence>
<accession>A0A2Z6QYN8</accession>
<organism evidence="2 3">
    <name type="scientific">Rhizophagus clarus</name>
    <dbReference type="NCBI Taxonomy" id="94130"/>
    <lineage>
        <taxon>Eukaryota</taxon>
        <taxon>Fungi</taxon>
        <taxon>Fungi incertae sedis</taxon>
        <taxon>Mucoromycota</taxon>
        <taxon>Glomeromycotina</taxon>
        <taxon>Glomeromycetes</taxon>
        <taxon>Glomerales</taxon>
        <taxon>Glomeraceae</taxon>
        <taxon>Rhizophagus</taxon>
    </lineage>
</organism>
<dbReference type="AlphaFoldDB" id="A0A2Z6QYN8"/>
<dbReference type="Proteomes" id="UP000247702">
    <property type="component" value="Unassembled WGS sequence"/>
</dbReference>
<evidence type="ECO:0000256" key="1">
    <source>
        <dbReference type="SAM" id="MobiDB-lite"/>
    </source>
</evidence>
<evidence type="ECO:0000313" key="3">
    <source>
        <dbReference type="Proteomes" id="UP000247702"/>
    </source>
</evidence>
<proteinExistence type="predicted"/>
<protein>
    <submittedName>
        <fullName evidence="2">Uncharacterized protein</fullName>
    </submittedName>
</protein>
<gene>
    <name evidence="2" type="ORF">RclHR1_11960004</name>
</gene>
<feature type="region of interest" description="Disordered" evidence="1">
    <location>
        <begin position="52"/>
        <end position="76"/>
    </location>
</feature>
<keyword evidence="3" id="KW-1185">Reference proteome</keyword>
<name>A0A2Z6QYN8_9GLOM</name>
<feature type="compositionally biased region" description="Basic and acidic residues" evidence="1">
    <location>
        <begin position="52"/>
        <end position="65"/>
    </location>
</feature>
<dbReference type="EMBL" id="BEXD01000220">
    <property type="protein sequence ID" value="GBB85416.1"/>
    <property type="molecule type" value="Genomic_DNA"/>
</dbReference>
<reference evidence="2 3" key="1">
    <citation type="submission" date="2017-11" db="EMBL/GenBank/DDBJ databases">
        <title>The genome of Rhizophagus clarus HR1 reveals common genetic basis of auxotrophy among arbuscular mycorrhizal fungi.</title>
        <authorList>
            <person name="Kobayashi Y."/>
        </authorList>
    </citation>
    <scope>NUCLEOTIDE SEQUENCE [LARGE SCALE GENOMIC DNA]</scope>
    <source>
        <strain evidence="2 3">HR1</strain>
    </source>
</reference>